<feature type="compositionally biased region" description="Low complexity" evidence="1">
    <location>
        <begin position="379"/>
        <end position="390"/>
    </location>
</feature>
<dbReference type="EMBL" id="CP144747">
    <property type="protein sequence ID" value="WVZ63727.1"/>
    <property type="molecule type" value="Genomic_DNA"/>
</dbReference>
<sequence length="552" mass="62491">MHHAAKAIGKDLMVHFKAAKNKILSFGGQHFGGQTGPPKTRASLTLIRRPALRPQQPHNTRAHRPRPQPPARHAPPSSPAAAPPARPPCATARPRPRPLKANEGEEDQEDEEAEGEDAGDRQGDEEARDGEEDAQADEDLMGGDGSEEVFQRRETRRSHYVNPPPIPAAADKKLIKPIGDNQWEDVTWDGTGHRKTPNGLLGNLIRVHNPGVVEKNGETIPVTTWKHFALAPHVTYGSVQGLKYYFVDPSKQDHTNKFLENAANKICKDLFSNLRIQIINSWLKSQVQPLGRFRDASETYPTAEEYGLISHPLFEDQPGPYKALCDLGYLKNFRSDQESIEMLGLRMQRISLEVTATAERLNARYSMFNGMIDSRQVQRRSSSQSSGDSSSRQRRTMSEMEIDSPRQEIQKRDAFLKAQEEYHKKQQAHAECIHAQQMTVIQAMYQTQGMTFVMPDVAPAPVLPQWEMDRECRDPILTKLLRQPQDNMEIRHVDIFLQFQVVCSNMVYLPRKPSFHAARLPPSRHKISESETLFFGQKNAVISWAYVADEIR</sequence>
<keyword evidence="3" id="KW-1185">Reference proteome</keyword>
<dbReference type="PANTHER" id="PTHR33157">
    <property type="entry name" value="AUTONOMOUS TRANSPOSABLE ELEMENT EN-1 MOSAIC PROTEIN-RELATED"/>
    <property type="match status" value="1"/>
</dbReference>
<evidence type="ECO:0000313" key="3">
    <source>
        <dbReference type="Proteomes" id="UP001341281"/>
    </source>
</evidence>
<reference evidence="2 3" key="1">
    <citation type="submission" date="2024-02" db="EMBL/GenBank/DDBJ databases">
        <title>High-quality chromosome-scale genome assembly of Pensacola bahiagrass (Paspalum notatum Flugge var. saurae).</title>
        <authorList>
            <person name="Vega J.M."/>
            <person name="Podio M."/>
            <person name="Orjuela J."/>
            <person name="Siena L.A."/>
            <person name="Pessino S.C."/>
            <person name="Combes M.C."/>
            <person name="Mariac C."/>
            <person name="Albertini E."/>
            <person name="Pupilli F."/>
            <person name="Ortiz J.P.A."/>
            <person name="Leblanc O."/>
        </authorList>
    </citation>
    <scope>NUCLEOTIDE SEQUENCE [LARGE SCALE GENOMIC DNA]</scope>
    <source>
        <strain evidence="2">R1</strain>
        <tissue evidence="2">Leaf</tissue>
    </source>
</reference>
<dbReference type="AlphaFoldDB" id="A0AAQ3T0B2"/>
<protein>
    <submittedName>
        <fullName evidence="2">Uncharacterized protein</fullName>
    </submittedName>
</protein>
<feature type="compositionally biased region" description="Acidic residues" evidence="1">
    <location>
        <begin position="104"/>
        <end position="117"/>
    </location>
</feature>
<accession>A0AAQ3T0B2</accession>
<dbReference type="PANTHER" id="PTHR33157:SF14">
    <property type="entry name" value="AUTONOMOUS TRANSPOSABLE ELEMENT EN-1 MOSAIC PROTEIN"/>
    <property type="match status" value="1"/>
</dbReference>
<feature type="compositionally biased region" description="Acidic residues" evidence="1">
    <location>
        <begin position="126"/>
        <end position="147"/>
    </location>
</feature>
<gene>
    <name evidence="2" type="ORF">U9M48_013335</name>
</gene>
<name>A0AAQ3T0B2_PASNO</name>
<evidence type="ECO:0000256" key="1">
    <source>
        <dbReference type="SAM" id="MobiDB-lite"/>
    </source>
</evidence>
<feature type="region of interest" description="Disordered" evidence="1">
    <location>
        <begin position="375"/>
        <end position="409"/>
    </location>
</feature>
<dbReference type="Proteomes" id="UP001341281">
    <property type="component" value="Chromosome 03"/>
</dbReference>
<organism evidence="2 3">
    <name type="scientific">Paspalum notatum var. saurae</name>
    <dbReference type="NCBI Taxonomy" id="547442"/>
    <lineage>
        <taxon>Eukaryota</taxon>
        <taxon>Viridiplantae</taxon>
        <taxon>Streptophyta</taxon>
        <taxon>Embryophyta</taxon>
        <taxon>Tracheophyta</taxon>
        <taxon>Spermatophyta</taxon>
        <taxon>Magnoliopsida</taxon>
        <taxon>Liliopsida</taxon>
        <taxon>Poales</taxon>
        <taxon>Poaceae</taxon>
        <taxon>PACMAD clade</taxon>
        <taxon>Panicoideae</taxon>
        <taxon>Andropogonodae</taxon>
        <taxon>Paspaleae</taxon>
        <taxon>Paspalinae</taxon>
        <taxon>Paspalum</taxon>
    </lineage>
</organism>
<dbReference type="InterPro" id="IPR039266">
    <property type="entry name" value="EN-1/SPM"/>
</dbReference>
<proteinExistence type="predicted"/>
<evidence type="ECO:0000313" key="2">
    <source>
        <dbReference type="EMBL" id="WVZ63727.1"/>
    </source>
</evidence>
<dbReference type="GO" id="GO:0032196">
    <property type="term" value="P:transposition"/>
    <property type="evidence" value="ECO:0007669"/>
    <property type="project" value="InterPro"/>
</dbReference>
<feature type="compositionally biased region" description="Pro residues" evidence="1">
    <location>
        <begin position="67"/>
        <end position="87"/>
    </location>
</feature>
<feature type="region of interest" description="Disordered" evidence="1">
    <location>
        <begin position="26"/>
        <end position="170"/>
    </location>
</feature>